<dbReference type="InterPro" id="IPR039355">
    <property type="entry name" value="Transcription_factor_GATA"/>
</dbReference>
<feature type="compositionally biased region" description="Low complexity" evidence="10">
    <location>
        <begin position="1064"/>
        <end position="1080"/>
    </location>
</feature>
<feature type="compositionally biased region" description="Low complexity" evidence="10">
    <location>
        <begin position="401"/>
        <end position="422"/>
    </location>
</feature>
<comment type="subcellular location">
    <subcellularLocation>
        <location evidence="1">Nucleus</location>
    </subcellularLocation>
</comment>
<sequence>MTVKPWRTSSGGGSKKGRFTVDGGGTMSPQATAIPTNINGNRSNNSSQFAASPSQSQQQGWPLQQQQRYDSFASADSFLADMTSPSDVASVLGTSANSFTPNAQSFAAQYAAARQHRGSVPNNDTPQSPWPLNGDQQPQFEVPGLDQNWNTQQRQTENLNPTSNASSYDGDHNLLANLAELLNQQQQQQHQHQQQQQQRQQQQQNQRRLQQQAQQQQQQQQANNLAGNSPLPMNLVAALTMAMQATQQQQNHPSPQQPSAPSPMQQPMLQAAASQSLAQLLIQAQQTQQQQQQQAKQAQEQAQQAQQLIMQLLQGQLAPPAQSPQSSSSQQQQQQQQATSLLTRRIQQQAGDSQQQRQSRDSAGFAVPPPRTTGPMPAQNQFSSRKQSNVGHSWQDRETPAGTPAGSSDAASPAADSSSVSSKFRPIKPRRAEAPQPPAPPTPSPRTADKYSASTQMPASRQTSKDSETPWSPAPHVDLASLPPLPPGLTMDHLSQYGDNALEMAIRMGMGIGMSLGQQQQQAQSPQVQQPLLMSGSSGKPVTPKASGPSSPDTTGSRQRSNDVVTEILADDFFSSRSPLSTSPQSAGLPFLSPGLGGRRPSGDPSGPASPSALDLLAPEQMAQKDPLATQVWKAYARAKYTLPHASRMENLTWRMMHLTMKKPDDKSDTKDKQQAQGDAQFATAPTHQQPPPLQLSQASEREPGLPQPPGSAEEESERGRRKGKSRVVGFSAANRDSSLLASGGPASNASASMNPSPASLLPFARSMPNNYPPWAAPGAEMAMSQPLSKDYNMEQFANGKDPKNTIAFSAANSIPEVNEDVLSSSAPDVEFARQLHNHLSAQQQQQLHQQLSDAGSTGESKDQYIAQLPGISGPGLYQPTPDNFHPQYGFLPRRPARKTSFDHTVRPNLDGSGTITSRKRPAEGSPRDGSHLPLPDGTSAAFPSTDFTFNYDGYNNFFDLNNGPPENGGEPSGPPQLTTTEWPATENSEGSDPAANAFDMSTLFPNTIQPQLAVQQNSEAPFDFQQLMHIYLGEGNATPFTHINPSDVLGSVPASTAVSEYTPAQSPQAPQQQQQNGEHMQQRISGPPLRSNSSPNLAALRMQPITPAAPAGTSRGHSRQSSSAAKGGKRSGNATPVEGDGENPTMCTNCQTTNTPLWRRDPEGQPLCNACGLFYKLHGVVRPLSLKTDVIKKRNRAAPTKESSSGRKGRGRNSKASSPQAQRTAGPSAAIPKRQRRADDSDDEDDEPDSGTASLSSSYAGGGGMLSMTKRS</sequence>
<evidence type="ECO:0000256" key="7">
    <source>
        <dbReference type="ARBA" id="ARBA00023242"/>
    </source>
</evidence>
<evidence type="ECO:0000256" key="10">
    <source>
        <dbReference type="SAM" id="MobiDB-lite"/>
    </source>
</evidence>
<evidence type="ECO:0000256" key="5">
    <source>
        <dbReference type="ARBA" id="ARBA00023015"/>
    </source>
</evidence>
<feature type="compositionally biased region" description="Polar residues" evidence="10">
    <location>
        <begin position="378"/>
        <end position="392"/>
    </location>
</feature>
<feature type="region of interest" description="Disordered" evidence="10">
    <location>
        <begin position="1108"/>
        <end position="1147"/>
    </location>
</feature>
<feature type="compositionally biased region" description="Low complexity" evidence="10">
    <location>
        <begin position="43"/>
        <end position="67"/>
    </location>
</feature>
<gene>
    <name evidence="12" type="ORF">A1Q1_07870</name>
</gene>
<feature type="region of interest" description="Disordered" evidence="10">
    <location>
        <begin position="516"/>
        <end position="622"/>
    </location>
</feature>
<dbReference type="RefSeq" id="XP_014184291.1">
    <property type="nucleotide sequence ID" value="XM_014328816.1"/>
</dbReference>
<keyword evidence="5" id="KW-0805">Transcription regulation</keyword>
<feature type="compositionally biased region" description="Low complexity" evidence="10">
    <location>
        <begin position="738"/>
        <end position="755"/>
    </location>
</feature>
<dbReference type="InterPro" id="IPR013088">
    <property type="entry name" value="Znf_NHR/GATA"/>
</dbReference>
<evidence type="ECO:0000256" key="8">
    <source>
        <dbReference type="PROSITE-ProRule" id="PRU00094"/>
    </source>
</evidence>
<dbReference type="GO" id="GO:0008270">
    <property type="term" value="F:zinc ion binding"/>
    <property type="evidence" value="ECO:0007669"/>
    <property type="project" value="UniProtKB-KW"/>
</dbReference>
<feature type="compositionally biased region" description="Pro residues" evidence="10">
    <location>
        <begin position="435"/>
        <end position="444"/>
    </location>
</feature>
<feature type="compositionally biased region" description="Polar residues" evidence="10">
    <location>
        <begin position="27"/>
        <end position="42"/>
    </location>
</feature>
<feature type="region of interest" description="Disordered" evidence="10">
    <location>
        <begin position="1193"/>
        <end position="1273"/>
    </location>
</feature>
<dbReference type="PRINTS" id="PR00619">
    <property type="entry name" value="GATAZNFINGER"/>
</dbReference>
<dbReference type="SMART" id="SM00401">
    <property type="entry name" value="ZnF_GATA"/>
    <property type="match status" value="1"/>
</dbReference>
<dbReference type="GO" id="GO:0000122">
    <property type="term" value="P:negative regulation of transcription by RNA polymerase II"/>
    <property type="evidence" value="ECO:0007669"/>
    <property type="project" value="TreeGrafter"/>
</dbReference>
<feature type="compositionally biased region" description="Polar residues" evidence="10">
    <location>
        <begin position="548"/>
        <end position="564"/>
    </location>
</feature>
<feature type="compositionally biased region" description="Low complexity" evidence="10">
    <location>
        <begin position="244"/>
        <end position="254"/>
    </location>
</feature>
<organism evidence="12 13">
    <name type="scientific">Trichosporon asahii var. asahii (strain ATCC 90039 / CBS 2479 / JCM 2466 / KCTC 7840 / NBRC 103889/ NCYC 2677 / UAMH 7654)</name>
    <name type="common">Yeast</name>
    <dbReference type="NCBI Taxonomy" id="1186058"/>
    <lineage>
        <taxon>Eukaryota</taxon>
        <taxon>Fungi</taxon>
        <taxon>Dikarya</taxon>
        <taxon>Basidiomycota</taxon>
        <taxon>Agaricomycotina</taxon>
        <taxon>Tremellomycetes</taxon>
        <taxon>Trichosporonales</taxon>
        <taxon>Trichosporonaceae</taxon>
        <taxon>Trichosporon</taxon>
    </lineage>
</organism>
<keyword evidence="6" id="KW-0804">Transcription</keyword>
<dbReference type="OrthoDB" id="515401at2759"/>
<feature type="compositionally biased region" description="Low complexity" evidence="10">
    <location>
        <begin position="575"/>
        <end position="586"/>
    </location>
</feature>
<feature type="region of interest" description="Disordered" evidence="10">
    <location>
        <begin position="244"/>
        <end position="272"/>
    </location>
</feature>
<feature type="region of interest" description="Disordered" evidence="10">
    <location>
        <begin position="184"/>
        <end position="231"/>
    </location>
</feature>
<dbReference type="GO" id="GO:0045944">
    <property type="term" value="P:positive regulation of transcription by RNA polymerase II"/>
    <property type="evidence" value="ECO:0007669"/>
    <property type="project" value="TreeGrafter"/>
</dbReference>
<dbReference type="GO" id="GO:0000981">
    <property type="term" value="F:DNA-binding transcription factor activity, RNA polymerase II-specific"/>
    <property type="evidence" value="ECO:0007669"/>
    <property type="project" value="TreeGrafter"/>
</dbReference>
<feature type="compositionally biased region" description="Low complexity" evidence="10">
    <location>
        <begin position="518"/>
        <end position="530"/>
    </location>
</feature>
<dbReference type="GO" id="GO:0000978">
    <property type="term" value="F:RNA polymerase II cis-regulatory region sequence-specific DNA binding"/>
    <property type="evidence" value="ECO:0007669"/>
    <property type="project" value="TreeGrafter"/>
</dbReference>
<proteinExistence type="predicted"/>
<dbReference type="FunFam" id="3.30.50.10:FF:000007">
    <property type="entry name" value="Nitrogen regulatory AreA, N-terminal"/>
    <property type="match status" value="1"/>
</dbReference>
<evidence type="ECO:0000256" key="4">
    <source>
        <dbReference type="ARBA" id="ARBA00022833"/>
    </source>
</evidence>
<feature type="compositionally biased region" description="Low complexity" evidence="10">
    <location>
        <begin position="603"/>
        <end position="617"/>
    </location>
</feature>
<feature type="region of interest" description="Disordered" evidence="10">
    <location>
        <begin position="1059"/>
        <end position="1096"/>
    </location>
</feature>
<keyword evidence="2" id="KW-0479">Metal-binding</keyword>
<dbReference type="Gene3D" id="3.30.50.10">
    <property type="entry name" value="Erythroid Transcription Factor GATA-1, subunit A"/>
    <property type="match status" value="1"/>
</dbReference>
<feature type="region of interest" description="Disordered" evidence="10">
    <location>
        <begin position="840"/>
        <end position="944"/>
    </location>
</feature>
<dbReference type="AlphaFoldDB" id="J8TZM7"/>
<feature type="compositionally biased region" description="Polar residues" evidence="10">
    <location>
        <begin position="977"/>
        <end position="991"/>
    </location>
</feature>
<dbReference type="VEuPathDB" id="FungiDB:A1Q1_07870"/>
<dbReference type="Pfam" id="PF00320">
    <property type="entry name" value="GATA"/>
    <property type="match status" value="1"/>
</dbReference>
<feature type="domain" description="GATA-type" evidence="11">
    <location>
        <begin position="1148"/>
        <end position="1195"/>
    </location>
</feature>
<keyword evidence="3 8" id="KW-0863">Zinc-finger</keyword>
<feature type="compositionally biased region" description="Low complexity" evidence="10">
    <location>
        <begin position="1251"/>
        <end position="1260"/>
    </location>
</feature>
<feature type="coiled-coil region" evidence="9">
    <location>
        <begin position="277"/>
        <end position="315"/>
    </location>
</feature>
<feature type="region of interest" description="Disordered" evidence="10">
    <location>
        <begin position="316"/>
        <end position="494"/>
    </location>
</feature>
<feature type="compositionally biased region" description="Basic and acidic residues" evidence="10">
    <location>
        <begin position="663"/>
        <end position="674"/>
    </location>
</feature>
<dbReference type="PROSITE" id="PS50114">
    <property type="entry name" value="GATA_ZN_FINGER_2"/>
    <property type="match status" value="1"/>
</dbReference>
<evidence type="ECO:0000259" key="11">
    <source>
        <dbReference type="PROSITE" id="PS50114"/>
    </source>
</evidence>
<dbReference type="GO" id="GO:0005634">
    <property type="term" value="C:nucleus"/>
    <property type="evidence" value="ECO:0007669"/>
    <property type="project" value="UniProtKB-SubCell"/>
</dbReference>
<evidence type="ECO:0000256" key="9">
    <source>
        <dbReference type="SAM" id="Coils"/>
    </source>
</evidence>
<reference evidence="12 13" key="1">
    <citation type="journal article" date="2012" name="Eukaryot. Cell">
        <title>Draft genome sequence of CBS 2479, the standard type strain of Trichosporon asahii.</title>
        <authorList>
            <person name="Yang R.Y."/>
            <person name="Li H.T."/>
            <person name="Zhu H."/>
            <person name="Zhou G.P."/>
            <person name="Wang M."/>
            <person name="Wang L."/>
        </authorList>
    </citation>
    <scope>NUCLEOTIDE SEQUENCE [LARGE SCALE GENOMIC DNA]</scope>
    <source>
        <strain evidence="13">ATCC 90039 / CBS 2479 / JCM 2466 / KCTC 7840 / NCYC 2677 / UAMH 7654</strain>
    </source>
</reference>
<comment type="caution">
    <text evidence="12">The sequence shown here is derived from an EMBL/GenBank/DDBJ whole genome shotgun (WGS) entry which is preliminary data.</text>
</comment>
<feature type="compositionally biased region" description="Low complexity" evidence="10">
    <location>
        <begin position="840"/>
        <end position="852"/>
    </location>
</feature>
<feature type="compositionally biased region" description="Low complexity" evidence="10">
    <location>
        <begin position="262"/>
        <end position="272"/>
    </location>
</feature>
<keyword evidence="4" id="KW-0862">Zinc</keyword>
<feature type="region of interest" description="Disordered" evidence="10">
    <location>
        <begin position="959"/>
        <end position="996"/>
    </location>
</feature>
<keyword evidence="9" id="KW-0175">Coiled coil</keyword>
<feature type="compositionally biased region" description="Acidic residues" evidence="10">
    <location>
        <begin position="1241"/>
        <end position="1250"/>
    </location>
</feature>
<feature type="compositionally biased region" description="Low complexity" evidence="10">
    <location>
        <begin position="184"/>
        <end position="226"/>
    </location>
</feature>
<feature type="region of interest" description="Disordered" evidence="10">
    <location>
        <begin position="1"/>
        <end position="68"/>
    </location>
</feature>
<dbReference type="PANTHER" id="PTHR10071:SF281">
    <property type="entry name" value="BOX A-BINDING FACTOR-RELATED"/>
    <property type="match status" value="1"/>
</dbReference>
<evidence type="ECO:0000256" key="1">
    <source>
        <dbReference type="ARBA" id="ARBA00004123"/>
    </source>
</evidence>
<dbReference type="CDD" id="cd00202">
    <property type="entry name" value="ZnF_GATA"/>
    <property type="match status" value="1"/>
</dbReference>
<dbReference type="EMBL" id="ALBS01000007">
    <property type="protein sequence ID" value="EJT53195.1"/>
    <property type="molecule type" value="Genomic_DNA"/>
</dbReference>
<dbReference type="GeneID" id="25991382"/>
<dbReference type="Pfam" id="PF08550">
    <property type="entry name" value="GATA_AreA"/>
    <property type="match status" value="1"/>
</dbReference>
<dbReference type="KEGG" id="tasa:A1Q1_07870"/>
<feature type="compositionally biased region" description="Polar residues" evidence="10">
    <location>
        <begin position="452"/>
        <end position="462"/>
    </location>
</feature>
<evidence type="ECO:0000256" key="6">
    <source>
        <dbReference type="ARBA" id="ARBA00023163"/>
    </source>
</evidence>
<feature type="compositionally biased region" description="Low complexity" evidence="10">
    <location>
        <begin position="316"/>
        <end position="364"/>
    </location>
</feature>
<keyword evidence="7" id="KW-0539">Nucleus</keyword>
<evidence type="ECO:0000256" key="3">
    <source>
        <dbReference type="ARBA" id="ARBA00022771"/>
    </source>
</evidence>
<dbReference type="PROSITE" id="PS00344">
    <property type="entry name" value="GATA_ZN_FINGER_1"/>
    <property type="match status" value="1"/>
</dbReference>
<evidence type="ECO:0000256" key="2">
    <source>
        <dbReference type="ARBA" id="ARBA00022723"/>
    </source>
</evidence>
<name>J8TZM7_TRIAS</name>
<feature type="region of interest" description="Disordered" evidence="10">
    <location>
        <begin position="111"/>
        <end position="144"/>
    </location>
</feature>
<evidence type="ECO:0000313" key="12">
    <source>
        <dbReference type="EMBL" id="EJT53195.1"/>
    </source>
</evidence>
<dbReference type="PANTHER" id="PTHR10071">
    <property type="entry name" value="TRANSCRIPTION FACTOR GATA FAMILY MEMBER"/>
    <property type="match status" value="1"/>
</dbReference>
<dbReference type="HOGENOM" id="CLU_263756_0_0_1"/>
<feature type="compositionally biased region" description="Basic and acidic residues" evidence="10">
    <location>
        <begin position="921"/>
        <end position="931"/>
    </location>
</feature>
<dbReference type="InterPro" id="IPR013860">
    <property type="entry name" value="AreA_GATA"/>
</dbReference>
<feature type="region of interest" description="Disordered" evidence="10">
    <location>
        <begin position="663"/>
        <end position="755"/>
    </location>
</feature>
<dbReference type="Proteomes" id="UP000002748">
    <property type="component" value="Unassembled WGS sequence"/>
</dbReference>
<dbReference type="SUPFAM" id="SSF57716">
    <property type="entry name" value="Glucocorticoid receptor-like (DNA-binding domain)"/>
    <property type="match status" value="1"/>
</dbReference>
<accession>J8TZM7</accession>
<evidence type="ECO:0000313" key="13">
    <source>
        <dbReference type="Proteomes" id="UP000002748"/>
    </source>
</evidence>
<dbReference type="InterPro" id="IPR000679">
    <property type="entry name" value="Znf_GATA"/>
</dbReference>
<protein>
    <submittedName>
        <fullName evidence="12">Transcriptional activator</fullName>
    </submittedName>
</protein>